<dbReference type="CDD" id="cd12148">
    <property type="entry name" value="fungal_TF_MHR"/>
    <property type="match status" value="1"/>
</dbReference>
<reference evidence="8" key="1">
    <citation type="submission" date="2018-03" db="EMBL/GenBank/DDBJ databases">
        <authorList>
            <person name="Guldener U."/>
        </authorList>
    </citation>
    <scope>NUCLEOTIDE SEQUENCE</scope>
</reference>
<feature type="compositionally biased region" description="Polar residues" evidence="5">
    <location>
        <begin position="77"/>
        <end position="97"/>
    </location>
</feature>
<organism evidence="8 9">
    <name type="scientific">Fusarium torulosum</name>
    <dbReference type="NCBI Taxonomy" id="33205"/>
    <lineage>
        <taxon>Eukaryota</taxon>
        <taxon>Fungi</taxon>
        <taxon>Dikarya</taxon>
        <taxon>Ascomycota</taxon>
        <taxon>Pezizomycotina</taxon>
        <taxon>Sordariomycetes</taxon>
        <taxon>Hypocreomycetidae</taxon>
        <taxon>Hypocreales</taxon>
        <taxon>Nectriaceae</taxon>
        <taxon>Fusarium</taxon>
    </lineage>
</organism>
<dbReference type="GO" id="GO:0003700">
    <property type="term" value="F:DNA-binding transcription factor activity"/>
    <property type="evidence" value="ECO:0007669"/>
    <property type="project" value="InterPro"/>
</dbReference>
<accession>A0AAE8M7T8</accession>
<dbReference type="AlphaFoldDB" id="A0AAE8M7T8"/>
<keyword evidence="2" id="KW-0479">Metal-binding</keyword>
<dbReference type="Pfam" id="PF04082">
    <property type="entry name" value="Fungal_trans"/>
    <property type="match status" value="1"/>
</dbReference>
<feature type="transmembrane region" description="Helical" evidence="6">
    <location>
        <begin position="466"/>
        <end position="492"/>
    </location>
</feature>
<evidence type="ECO:0000256" key="5">
    <source>
        <dbReference type="SAM" id="MobiDB-lite"/>
    </source>
</evidence>
<keyword evidence="9" id="KW-1185">Reference proteome</keyword>
<comment type="subcellular location">
    <subcellularLocation>
        <location evidence="1">Nucleus</location>
    </subcellularLocation>
</comment>
<gene>
    <name evidence="8" type="ORF">FTOL_05535</name>
</gene>
<evidence type="ECO:0000313" key="8">
    <source>
        <dbReference type="EMBL" id="SPJ75804.1"/>
    </source>
</evidence>
<evidence type="ECO:0000256" key="1">
    <source>
        <dbReference type="ARBA" id="ARBA00004123"/>
    </source>
</evidence>
<keyword evidence="6" id="KW-1133">Transmembrane helix</keyword>
<dbReference type="PANTHER" id="PTHR46910:SF3">
    <property type="entry name" value="HALOTOLERANCE PROTEIN 9-RELATED"/>
    <property type="match status" value="1"/>
</dbReference>
<keyword evidence="3" id="KW-0238">DNA-binding</keyword>
<dbReference type="InterPro" id="IPR050987">
    <property type="entry name" value="AtrR-like"/>
</dbReference>
<feature type="region of interest" description="Disordered" evidence="5">
    <location>
        <begin position="60"/>
        <end position="99"/>
    </location>
</feature>
<keyword evidence="4" id="KW-0539">Nucleus</keyword>
<comment type="caution">
    <text evidence="8">The sequence shown here is derived from an EMBL/GenBank/DDBJ whole genome shotgun (WGS) entry which is preliminary data.</text>
</comment>
<dbReference type="GO" id="GO:0008270">
    <property type="term" value="F:zinc ion binding"/>
    <property type="evidence" value="ECO:0007669"/>
    <property type="project" value="InterPro"/>
</dbReference>
<dbReference type="InterPro" id="IPR007219">
    <property type="entry name" value="XnlR_reg_dom"/>
</dbReference>
<evidence type="ECO:0000259" key="7">
    <source>
        <dbReference type="Pfam" id="PF04082"/>
    </source>
</evidence>
<protein>
    <recommendedName>
        <fullName evidence="7">Xylanolytic transcriptional activator regulatory domain-containing protein</fullName>
    </recommendedName>
</protein>
<dbReference type="Proteomes" id="UP001187734">
    <property type="component" value="Unassembled WGS sequence"/>
</dbReference>
<evidence type="ECO:0000256" key="4">
    <source>
        <dbReference type="ARBA" id="ARBA00023242"/>
    </source>
</evidence>
<evidence type="ECO:0000256" key="2">
    <source>
        <dbReference type="ARBA" id="ARBA00022723"/>
    </source>
</evidence>
<feature type="domain" description="Xylanolytic transcriptional activator regulatory" evidence="7">
    <location>
        <begin position="251"/>
        <end position="408"/>
    </location>
</feature>
<name>A0AAE8M7T8_9HYPO</name>
<dbReference type="GO" id="GO:0003677">
    <property type="term" value="F:DNA binding"/>
    <property type="evidence" value="ECO:0007669"/>
    <property type="project" value="UniProtKB-KW"/>
</dbReference>
<dbReference type="GO" id="GO:0005634">
    <property type="term" value="C:nucleus"/>
    <property type="evidence" value="ECO:0007669"/>
    <property type="project" value="UniProtKB-SubCell"/>
</dbReference>
<proteinExistence type="predicted"/>
<feature type="compositionally biased region" description="Polar residues" evidence="5">
    <location>
        <begin position="60"/>
        <end position="69"/>
    </location>
</feature>
<sequence length="550" mass="61804">MPQCGRCKSQNLGCVYPVRVKRRSARPLIDPALSADGSNAALSTILDRLQRLEAQGIAGSSSINGQSIPTPGGDGSEISSSPVASNTTNGHESSALTPRNPIREMDAMTVLKDAVDHVQELRRRSFGTTVITSPLHIPTELAKTWVANFFKHMPACMFISLVDKRIIEMLPDIINLPHIHVDPVILVIYYSVIYHGCCLKASNITSTDGLAYMNSSFLGCLRALPSWEREASGTMTDLIAALFTSRMAAEFFDYDLAWRTFKYACQYCQDLNLHKLDSDESDTFFSEAKCDEERRGFWEVIQIDLFYRLILNTPPAITNNIWKVNLPWLDPNSESLPQGIQTTAFLASSRVSLIIARFFAMLDDPNNTTRSEIVAKTEDLCREMQQIFTEWQLIEWMEAAQDNEQDIWVVADVILTGYTSIIYMFRKMALLDSNSPRPPTTDLDIPDSPIVEDAARRVIAALNRLLVLYPYGVTMTGLFGAYRCFVAFAYLANTILRARNPRLYMADIKALGTLSDQSTFLCRGNRDVMPLVKAMQSITEEIRKKLDKHF</sequence>
<keyword evidence="6" id="KW-0812">Transmembrane</keyword>
<dbReference type="GO" id="GO:0006351">
    <property type="term" value="P:DNA-templated transcription"/>
    <property type="evidence" value="ECO:0007669"/>
    <property type="project" value="InterPro"/>
</dbReference>
<dbReference type="EMBL" id="ONZP01000175">
    <property type="protein sequence ID" value="SPJ75804.1"/>
    <property type="molecule type" value="Genomic_DNA"/>
</dbReference>
<dbReference type="PANTHER" id="PTHR46910">
    <property type="entry name" value="TRANSCRIPTION FACTOR PDR1"/>
    <property type="match status" value="1"/>
</dbReference>
<evidence type="ECO:0000313" key="9">
    <source>
        <dbReference type="Proteomes" id="UP001187734"/>
    </source>
</evidence>
<evidence type="ECO:0000256" key="6">
    <source>
        <dbReference type="SAM" id="Phobius"/>
    </source>
</evidence>
<evidence type="ECO:0000256" key="3">
    <source>
        <dbReference type="ARBA" id="ARBA00023125"/>
    </source>
</evidence>
<keyword evidence="6" id="KW-0472">Membrane</keyword>